<dbReference type="AlphaFoldDB" id="A0A482T110"/>
<protein>
    <submittedName>
        <fullName evidence="1">Uncharacterized protein</fullName>
    </submittedName>
</protein>
<evidence type="ECO:0000313" key="2">
    <source>
        <dbReference type="Proteomes" id="UP000294028"/>
    </source>
</evidence>
<accession>A0A482T110</accession>
<reference evidence="1 2" key="1">
    <citation type="submission" date="2018-12" db="EMBL/GenBank/DDBJ databases">
        <title>Genome analysis provides insights into bioremediation potentialities of Halogeometricum borinquense strain N11.</title>
        <authorList>
            <person name="Najjari A."/>
            <person name="Youssef N."/>
            <person name="Fhoula I."/>
            <person name="Ben Dhia O."/>
            <person name="Mahjoubi M."/>
            <person name="Ouzari H.I."/>
            <person name="Cherif A."/>
        </authorList>
    </citation>
    <scope>NUCLEOTIDE SEQUENCE [LARGE SCALE GENOMIC DNA]</scope>
    <source>
        <strain evidence="1 2">N11</strain>
    </source>
</reference>
<organism evidence="1 2">
    <name type="scientific">Halogeometricum borinquense</name>
    <dbReference type="NCBI Taxonomy" id="60847"/>
    <lineage>
        <taxon>Archaea</taxon>
        <taxon>Methanobacteriati</taxon>
        <taxon>Methanobacteriota</taxon>
        <taxon>Stenosarchaea group</taxon>
        <taxon>Halobacteria</taxon>
        <taxon>Halobacteriales</taxon>
        <taxon>Haloferacaceae</taxon>
        <taxon>Halogeometricum</taxon>
    </lineage>
</organism>
<evidence type="ECO:0000313" key="1">
    <source>
        <dbReference type="EMBL" id="RYJ08656.1"/>
    </source>
</evidence>
<gene>
    <name evidence="1" type="ORF">ELS19_19440</name>
</gene>
<sequence length="248" mass="25120">MTAVGTIAVGSGTVLGTGAFDVTSSNSNSQLSIVTGGDDANLDIVPGSEISGVTMGDDVVENPDSSLDYFDSNGNIVFDKLTIDDLPIAVVNNPGQGMVNIQVAVAAGTPASSIDFDDIIAIQNNESSQNYEVGFTYSGYGSVVGTIVRGEEISKNVAHDVFAFETSGGEQISPDGSDGSSATNLVQVDSGNHQLVNLQVSADNSTLVGAFGDANNGPYAGAGDFSDSDGNGTHEPLITEVTAGANEV</sequence>
<proteinExistence type="predicted"/>
<dbReference type="GeneID" id="9989120"/>
<dbReference type="EMBL" id="RZHH01000003">
    <property type="protein sequence ID" value="RYJ08656.1"/>
    <property type="molecule type" value="Genomic_DNA"/>
</dbReference>
<comment type="caution">
    <text evidence="1">The sequence shown here is derived from an EMBL/GenBank/DDBJ whole genome shotgun (WGS) entry which is preliminary data.</text>
</comment>
<dbReference type="RefSeq" id="WP_006055948.1">
    <property type="nucleotide sequence ID" value="NZ_RZHH01000003.1"/>
</dbReference>
<dbReference type="Proteomes" id="UP000294028">
    <property type="component" value="Unassembled WGS sequence"/>
</dbReference>
<name>A0A482T110_9EURY</name>